<dbReference type="Pfam" id="PF04321">
    <property type="entry name" value="RmlD_sub_bind"/>
    <property type="match status" value="1"/>
</dbReference>
<dbReference type="InterPro" id="IPR029903">
    <property type="entry name" value="RmlD-like-bd"/>
</dbReference>
<dbReference type="Proteomes" id="UP001597173">
    <property type="component" value="Unassembled WGS sequence"/>
</dbReference>
<dbReference type="NCBIfam" id="TIGR01214">
    <property type="entry name" value="rmlD"/>
    <property type="match status" value="1"/>
</dbReference>
<evidence type="ECO:0000256" key="4">
    <source>
        <dbReference type="ARBA" id="ARBA00017099"/>
    </source>
</evidence>
<comment type="catalytic activity">
    <reaction evidence="5 6">
        <text>dTDP-beta-L-rhamnose + NADP(+) = dTDP-4-dehydro-beta-L-rhamnose + NADPH + H(+)</text>
        <dbReference type="Rhea" id="RHEA:21796"/>
        <dbReference type="ChEBI" id="CHEBI:15378"/>
        <dbReference type="ChEBI" id="CHEBI:57510"/>
        <dbReference type="ChEBI" id="CHEBI:57783"/>
        <dbReference type="ChEBI" id="CHEBI:58349"/>
        <dbReference type="ChEBI" id="CHEBI:62830"/>
        <dbReference type="EC" id="1.1.1.133"/>
    </reaction>
</comment>
<protein>
    <recommendedName>
        <fullName evidence="4 6">dTDP-4-dehydrorhamnose reductase</fullName>
        <ecNumber evidence="3 6">1.1.1.133</ecNumber>
    </recommendedName>
</protein>
<gene>
    <name evidence="8" type="primary">rfbD</name>
    <name evidence="8" type="ORF">ACFQ33_17435</name>
</gene>
<evidence type="ECO:0000256" key="1">
    <source>
        <dbReference type="ARBA" id="ARBA00004781"/>
    </source>
</evidence>
<organism evidence="8 9">
    <name type="scientific">Mycoplana ramosa</name>
    <name type="common">Mycoplana bullata</name>
    <dbReference type="NCBI Taxonomy" id="40837"/>
    <lineage>
        <taxon>Bacteria</taxon>
        <taxon>Pseudomonadati</taxon>
        <taxon>Pseudomonadota</taxon>
        <taxon>Alphaproteobacteria</taxon>
        <taxon>Hyphomicrobiales</taxon>
        <taxon>Rhizobiaceae</taxon>
        <taxon>Mycoplana</taxon>
    </lineage>
</organism>
<comment type="caution">
    <text evidence="8">The sequence shown here is derived from an EMBL/GenBank/DDBJ whole genome shotgun (WGS) entry which is preliminary data.</text>
</comment>
<sequence>MKILVTGTRGQLVTSLVELAADMPDVSLVRVGRPGFDLLDPSSVRRAILAAKPDIVVSAAAYTAVDRAEDERDQAYQVNVVGAACVAEAAAALRVPVIHVSTDYVFSGESAHSYREGDEAEPKTVYGYTKLRGEHAVASANPRHIILRTSWVYSPFGTNFVRTMLRLAAERRVIAVVADQWGNPTSALDLAAAILLVATHPARDRYGIYHVAGEGETNWAGLARHVFRASADLGGPSAEVKDIATTEYRTKARRPLNSRLCCDRFERTFGWRAPPWQLSTDVVVRRILETDYRNQSQGTGA</sequence>
<dbReference type="RefSeq" id="WP_374840894.1">
    <property type="nucleotide sequence ID" value="NZ_JBHEEW010000017.1"/>
</dbReference>
<keyword evidence="6 8" id="KW-0560">Oxidoreductase</keyword>
<comment type="function">
    <text evidence="6">Catalyzes the reduction of dTDP-6-deoxy-L-lyxo-4-hexulose to yield dTDP-L-rhamnose.</text>
</comment>
<dbReference type="InterPro" id="IPR036291">
    <property type="entry name" value="NAD(P)-bd_dom_sf"/>
</dbReference>
<dbReference type="SUPFAM" id="SSF51735">
    <property type="entry name" value="NAD(P)-binding Rossmann-fold domains"/>
    <property type="match status" value="1"/>
</dbReference>
<comment type="cofactor">
    <cofactor evidence="6">
        <name>Mg(2+)</name>
        <dbReference type="ChEBI" id="CHEBI:18420"/>
    </cofactor>
    <text evidence="6">Binds 1 Mg(2+) ion per monomer.</text>
</comment>
<dbReference type="PANTHER" id="PTHR10491:SF4">
    <property type="entry name" value="METHIONINE ADENOSYLTRANSFERASE 2 SUBUNIT BETA"/>
    <property type="match status" value="1"/>
</dbReference>
<dbReference type="PANTHER" id="PTHR10491">
    <property type="entry name" value="DTDP-4-DEHYDRORHAMNOSE REDUCTASE"/>
    <property type="match status" value="1"/>
</dbReference>
<evidence type="ECO:0000256" key="3">
    <source>
        <dbReference type="ARBA" id="ARBA00012929"/>
    </source>
</evidence>
<proteinExistence type="inferred from homology"/>
<evidence type="ECO:0000259" key="7">
    <source>
        <dbReference type="Pfam" id="PF04321"/>
    </source>
</evidence>
<dbReference type="EC" id="1.1.1.133" evidence="3 6"/>
<dbReference type="EMBL" id="JBHTNF010000013">
    <property type="protein sequence ID" value="MFD1329674.1"/>
    <property type="molecule type" value="Genomic_DNA"/>
</dbReference>
<feature type="domain" description="RmlD-like substrate binding" evidence="7">
    <location>
        <begin position="1"/>
        <end position="285"/>
    </location>
</feature>
<dbReference type="CDD" id="cd05254">
    <property type="entry name" value="dTDP_HR_like_SDR_e"/>
    <property type="match status" value="1"/>
</dbReference>
<dbReference type="Gene3D" id="3.90.25.10">
    <property type="entry name" value="UDP-galactose 4-epimerase, domain 1"/>
    <property type="match status" value="1"/>
</dbReference>
<dbReference type="Gene3D" id="3.40.50.720">
    <property type="entry name" value="NAD(P)-binding Rossmann-like Domain"/>
    <property type="match status" value="1"/>
</dbReference>
<keyword evidence="9" id="KW-1185">Reference proteome</keyword>
<evidence type="ECO:0000256" key="6">
    <source>
        <dbReference type="RuleBase" id="RU364082"/>
    </source>
</evidence>
<comment type="pathway">
    <text evidence="1 6">Carbohydrate biosynthesis; dTDP-L-rhamnose biosynthesis.</text>
</comment>
<evidence type="ECO:0000256" key="5">
    <source>
        <dbReference type="ARBA" id="ARBA00048200"/>
    </source>
</evidence>
<name>A0ABW3Z0B5_MYCRA</name>
<evidence type="ECO:0000256" key="2">
    <source>
        <dbReference type="ARBA" id="ARBA00010944"/>
    </source>
</evidence>
<dbReference type="GO" id="GO:0008831">
    <property type="term" value="F:dTDP-4-dehydrorhamnose reductase activity"/>
    <property type="evidence" value="ECO:0007669"/>
    <property type="project" value="UniProtKB-EC"/>
</dbReference>
<evidence type="ECO:0000313" key="9">
    <source>
        <dbReference type="Proteomes" id="UP001597173"/>
    </source>
</evidence>
<accession>A0ABW3Z0B5</accession>
<reference evidence="9" key="1">
    <citation type="journal article" date="2019" name="Int. J. Syst. Evol. Microbiol.">
        <title>The Global Catalogue of Microorganisms (GCM) 10K type strain sequencing project: providing services to taxonomists for standard genome sequencing and annotation.</title>
        <authorList>
            <consortium name="The Broad Institute Genomics Platform"/>
            <consortium name="The Broad Institute Genome Sequencing Center for Infectious Disease"/>
            <person name="Wu L."/>
            <person name="Ma J."/>
        </authorList>
    </citation>
    <scope>NUCLEOTIDE SEQUENCE [LARGE SCALE GENOMIC DNA]</scope>
    <source>
        <strain evidence="9">CCUG 55609</strain>
    </source>
</reference>
<dbReference type="InterPro" id="IPR005913">
    <property type="entry name" value="dTDP_dehydrorham_reduct"/>
</dbReference>
<keyword evidence="6" id="KW-0521">NADP</keyword>
<comment type="similarity">
    <text evidence="2 6">Belongs to the dTDP-4-dehydrorhamnose reductase family.</text>
</comment>
<evidence type="ECO:0000313" key="8">
    <source>
        <dbReference type="EMBL" id="MFD1329674.1"/>
    </source>
</evidence>